<dbReference type="SUPFAM" id="SSF52091">
    <property type="entry name" value="SpoIIaa-like"/>
    <property type="match status" value="1"/>
</dbReference>
<comment type="similarity">
    <text evidence="1 2">Belongs to the anti-sigma-factor antagonist family.</text>
</comment>
<dbReference type="InterPro" id="IPR003658">
    <property type="entry name" value="Anti-sigma_ant"/>
</dbReference>
<protein>
    <recommendedName>
        <fullName evidence="2">Anti-sigma factor antagonist</fullName>
    </recommendedName>
</protein>
<name>A0ABU6JE39_9BURK</name>
<evidence type="ECO:0000256" key="1">
    <source>
        <dbReference type="ARBA" id="ARBA00009013"/>
    </source>
</evidence>
<dbReference type="Proteomes" id="UP001352263">
    <property type="component" value="Unassembled WGS sequence"/>
</dbReference>
<dbReference type="InterPro" id="IPR002645">
    <property type="entry name" value="STAS_dom"/>
</dbReference>
<dbReference type="RefSeq" id="WP_326508589.1">
    <property type="nucleotide sequence ID" value="NZ_JAWIIV010000023.1"/>
</dbReference>
<dbReference type="InterPro" id="IPR036513">
    <property type="entry name" value="STAS_dom_sf"/>
</dbReference>
<dbReference type="NCBIfam" id="TIGR00377">
    <property type="entry name" value="ant_ant_sig"/>
    <property type="match status" value="1"/>
</dbReference>
<dbReference type="CDD" id="cd07043">
    <property type="entry name" value="STAS_anti-anti-sigma_factors"/>
    <property type="match status" value="1"/>
</dbReference>
<comment type="caution">
    <text evidence="4">The sequence shown here is derived from an EMBL/GenBank/DDBJ whole genome shotgun (WGS) entry which is preliminary data.</text>
</comment>
<dbReference type="EMBL" id="JAWIIV010000023">
    <property type="protein sequence ID" value="MEC4721907.1"/>
    <property type="molecule type" value="Genomic_DNA"/>
</dbReference>
<dbReference type="PANTHER" id="PTHR33495">
    <property type="entry name" value="ANTI-SIGMA FACTOR ANTAGONIST TM_1081-RELATED-RELATED"/>
    <property type="match status" value="1"/>
</dbReference>
<evidence type="ECO:0000313" key="5">
    <source>
        <dbReference type="Proteomes" id="UP001352263"/>
    </source>
</evidence>
<dbReference type="PROSITE" id="PS50801">
    <property type="entry name" value="STAS"/>
    <property type="match status" value="1"/>
</dbReference>
<evidence type="ECO:0000256" key="2">
    <source>
        <dbReference type="RuleBase" id="RU003749"/>
    </source>
</evidence>
<evidence type="ECO:0000259" key="3">
    <source>
        <dbReference type="PROSITE" id="PS50801"/>
    </source>
</evidence>
<keyword evidence="5" id="KW-1185">Reference proteome</keyword>
<evidence type="ECO:0000313" key="4">
    <source>
        <dbReference type="EMBL" id="MEC4721907.1"/>
    </source>
</evidence>
<accession>A0ABU6JE39</accession>
<reference evidence="4 5" key="1">
    <citation type="submission" date="2023-10" db="EMBL/GenBank/DDBJ databases">
        <title>Noviherbaspirillum sp. CPCC 100848 genome assembly.</title>
        <authorList>
            <person name="Li X.Y."/>
            <person name="Fang X.M."/>
        </authorList>
    </citation>
    <scope>NUCLEOTIDE SEQUENCE [LARGE SCALE GENOMIC DNA]</scope>
    <source>
        <strain evidence="4 5">CPCC 100848</strain>
    </source>
</reference>
<dbReference type="Gene3D" id="3.30.750.24">
    <property type="entry name" value="STAS domain"/>
    <property type="match status" value="1"/>
</dbReference>
<dbReference type="PANTHER" id="PTHR33495:SF2">
    <property type="entry name" value="ANTI-SIGMA FACTOR ANTAGONIST TM_1081-RELATED"/>
    <property type="match status" value="1"/>
</dbReference>
<organism evidence="4 5">
    <name type="scientific">Noviherbaspirillum album</name>
    <dbReference type="NCBI Taxonomy" id="3080276"/>
    <lineage>
        <taxon>Bacteria</taxon>
        <taxon>Pseudomonadati</taxon>
        <taxon>Pseudomonadota</taxon>
        <taxon>Betaproteobacteria</taxon>
        <taxon>Burkholderiales</taxon>
        <taxon>Oxalobacteraceae</taxon>
        <taxon>Noviherbaspirillum</taxon>
    </lineage>
</organism>
<sequence length="112" mass="12084">MELIEVSRERDIAIIKPQLKRIDASVALSFKEAVLKVVESGEKAIVLDLELVQFMDSSGLGAIVSVLKALGTRGLLAVCNVKGAVLSLFKLTRMDKVFLIAETPSDAVDKLS</sequence>
<feature type="domain" description="STAS" evidence="3">
    <location>
        <begin position="22"/>
        <end position="111"/>
    </location>
</feature>
<proteinExistence type="inferred from homology"/>
<dbReference type="Pfam" id="PF01740">
    <property type="entry name" value="STAS"/>
    <property type="match status" value="1"/>
</dbReference>
<gene>
    <name evidence="4" type="ORF">RY831_22315</name>
</gene>